<proteinExistence type="predicted"/>
<sequence length="119" mass="13845">MYYYHPGSYHPIYPRYYPGIRQQTPVDSNILYQSANVSKKLMKEASIVLDRLAQSKEFDSKLMYAAQISDINEVKRLIHSTGVTSDVDVYYNPDGLRLEFKSNVEALDCCKLTITLRWR</sequence>
<organism evidence="1 2">
    <name type="scientific">Litchfieldia salsa</name>
    <dbReference type="NCBI Taxonomy" id="930152"/>
    <lineage>
        <taxon>Bacteria</taxon>
        <taxon>Bacillati</taxon>
        <taxon>Bacillota</taxon>
        <taxon>Bacilli</taxon>
        <taxon>Bacillales</taxon>
        <taxon>Bacillaceae</taxon>
        <taxon>Litchfieldia</taxon>
    </lineage>
</organism>
<dbReference type="OrthoDB" id="2615349at2"/>
<keyword evidence="2" id="KW-1185">Reference proteome</keyword>
<dbReference type="EMBL" id="FNJU01000005">
    <property type="protein sequence ID" value="SDP69325.1"/>
    <property type="molecule type" value="Genomic_DNA"/>
</dbReference>
<dbReference type="STRING" id="930152.SAMN05216565_105147"/>
<dbReference type="Pfam" id="PF26344">
    <property type="entry name" value="YuzC"/>
    <property type="match status" value="1"/>
</dbReference>
<evidence type="ECO:0000313" key="1">
    <source>
        <dbReference type="EMBL" id="SDP69325.1"/>
    </source>
</evidence>
<dbReference type="InterPro" id="IPR058870">
    <property type="entry name" value="YuzC"/>
</dbReference>
<reference evidence="2" key="1">
    <citation type="submission" date="2016-10" db="EMBL/GenBank/DDBJ databases">
        <authorList>
            <person name="Varghese N."/>
            <person name="Submissions S."/>
        </authorList>
    </citation>
    <scope>NUCLEOTIDE SEQUENCE [LARGE SCALE GENOMIC DNA]</scope>
    <source>
        <strain evidence="2">IBRC-M10078</strain>
    </source>
</reference>
<dbReference type="AlphaFoldDB" id="A0A1H0UT71"/>
<name>A0A1H0UT71_9BACI</name>
<dbReference type="Proteomes" id="UP000199159">
    <property type="component" value="Unassembled WGS sequence"/>
</dbReference>
<protein>
    <submittedName>
        <fullName evidence="1">Uncharacterized protein</fullName>
    </submittedName>
</protein>
<dbReference type="RefSeq" id="WP_090854426.1">
    <property type="nucleotide sequence ID" value="NZ_FNJU01000005.1"/>
</dbReference>
<accession>A0A1H0UT71</accession>
<evidence type="ECO:0000313" key="2">
    <source>
        <dbReference type="Proteomes" id="UP000199159"/>
    </source>
</evidence>
<gene>
    <name evidence="1" type="ORF">SAMN05216565_105147</name>
</gene>